<dbReference type="EMBL" id="JBHSWU010000184">
    <property type="protein sequence ID" value="MFC6724446.1"/>
    <property type="molecule type" value="Genomic_DNA"/>
</dbReference>
<keyword evidence="2" id="KW-1185">Reference proteome</keyword>
<protein>
    <recommendedName>
        <fullName evidence="3">Small CPxCG-related zinc finger protein</fullName>
    </recommendedName>
</protein>
<dbReference type="Proteomes" id="UP001596328">
    <property type="component" value="Unassembled WGS sequence"/>
</dbReference>
<comment type="caution">
    <text evidence="1">The sequence shown here is derived from an EMBL/GenBank/DDBJ whole genome shotgun (WGS) entry which is preliminary data.</text>
</comment>
<evidence type="ECO:0000313" key="1">
    <source>
        <dbReference type="EMBL" id="MFC6724446.1"/>
    </source>
</evidence>
<proteinExistence type="predicted"/>
<reference evidence="1 2" key="1">
    <citation type="journal article" date="2019" name="Int. J. Syst. Evol. Microbiol.">
        <title>The Global Catalogue of Microorganisms (GCM) 10K type strain sequencing project: providing services to taxonomists for standard genome sequencing and annotation.</title>
        <authorList>
            <consortium name="The Broad Institute Genomics Platform"/>
            <consortium name="The Broad Institute Genome Sequencing Center for Infectious Disease"/>
            <person name="Wu L."/>
            <person name="Ma J."/>
        </authorList>
    </citation>
    <scope>NUCLEOTIDE SEQUENCE [LARGE SCALE GENOMIC DNA]</scope>
    <source>
        <strain evidence="1 2">NBRC 111368</strain>
    </source>
</reference>
<accession>A0ABD5RYQ8</accession>
<evidence type="ECO:0000313" key="2">
    <source>
        <dbReference type="Proteomes" id="UP001596328"/>
    </source>
</evidence>
<evidence type="ECO:0008006" key="3">
    <source>
        <dbReference type="Google" id="ProtNLM"/>
    </source>
</evidence>
<dbReference type="AlphaFoldDB" id="A0ABD5RYQ8"/>
<gene>
    <name evidence="1" type="ORF">ACFQE1_08680</name>
</gene>
<sequence length="41" mass="4396">MSETRLTCDTCGETFALDDPDGPEVACPECGEYATVPEDAR</sequence>
<name>A0ABD5RYQ8_9EURY</name>
<organism evidence="1 2">
    <name type="scientific">Halobium palmae</name>
    <dbReference type="NCBI Taxonomy" id="1776492"/>
    <lineage>
        <taxon>Archaea</taxon>
        <taxon>Methanobacteriati</taxon>
        <taxon>Methanobacteriota</taxon>
        <taxon>Stenosarchaea group</taxon>
        <taxon>Halobacteria</taxon>
        <taxon>Halobacteriales</taxon>
        <taxon>Haloferacaceae</taxon>
        <taxon>Halobium</taxon>
    </lineage>
</organism>